<evidence type="ECO:0000313" key="2">
    <source>
        <dbReference type="EMBL" id="KRN05572.1"/>
    </source>
</evidence>
<dbReference type="EMBL" id="AYZF01000017">
    <property type="protein sequence ID" value="KRN05572.1"/>
    <property type="molecule type" value="Genomic_DNA"/>
</dbReference>
<feature type="domain" description="CRISPR-associated protein CXXC-CXXC" evidence="1">
    <location>
        <begin position="234"/>
        <end position="295"/>
    </location>
</feature>
<name>A0A0R2DZC6_9LACO</name>
<organism evidence="2 3">
    <name type="scientific">Liquorilactobacillus sucicola DSM 21376 = JCM 15457</name>
    <dbReference type="NCBI Taxonomy" id="1423806"/>
    <lineage>
        <taxon>Bacteria</taxon>
        <taxon>Bacillati</taxon>
        <taxon>Bacillota</taxon>
        <taxon>Bacilli</taxon>
        <taxon>Lactobacillales</taxon>
        <taxon>Lactobacillaceae</taxon>
        <taxon>Liquorilactobacillus</taxon>
    </lineage>
</organism>
<reference evidence="2 3" key="1">
    <citation type="journal article" date="2015" name="Genome Announc.">
        <title>Expanding the biotechnology potential of lactobacilli through comparative genomics of 213 strains and associated genera.</title>
        <authorList>
            <person name="Sun Z."/>
            <person name="Harris H.M."/>
            <person name="McCann A."/>
            <person name="Guo C."/>
            <person name="Argimon S."/>
            <person name="Zhang W."/>
            <person name="Yang X."/>
            <person name="Jeffery I.B."/>
            <person name="Cooney J.C."/>
            <person name="Kagawa T.F."/>
            <person name="Liu W."/>
            <person name="Song Y."/>
            <person name="Salvetti E."/>
            <person name="Wrobel A."/>
            <person name="Rasinkangas P."/>
            <person name="Parkhill J."/>
            <person name="Rea M.C."/>
            <person name="O'Sullivan O."/>
            <person name="Ritari J."/>
            <person name="Douillard F.P."/>
            <person name="Paul Ross R."/>
            <person name="Yang R."/>
            <person name="Briner A.E."/>
            <person name="Felis G.E."/>
            <person name="de Vos W.M."/>
            <person name="Barrangou R."/>
            <person name="Klaenhammer T.R."/>
            <person name="Caufield P.W."/>
            <person name="Cui Y."/>
            <person name="Zhang H."/>
            <person name="O'Toole P.W."/>
        </authorList>
    </citation>
    <scope>NUCLEOTIDE SEQUENCE [LARGE SCALE GENOMIC DNA]</scope>
    <source>
        <strain evidence="2 3">DSM 21376</strain>
    </source>
</reference>
<sequence>MNIAALPETIEFHMESWLENAGIIGLTRILNNEDYAIKNDKLLIKTSSLKTIDNNFFNFFINVYGRYTRYQQIINWLPKIEATLDVGLKNYNYKDYEVYVKWFNNNVKYFVKSGSYKRMRALAHPEVPIEDYLDNTMNLFKKLSKKKRWKNDEDNLEKELKMLFEELKKVVQYFANDTCKHYFLAKNLVYHYVNKGWDGISFLNSQSKIVDLYQDYREYFVQPVIDFLLENHEKDKLSCTTCGRKMKSKEGSGYSFLNGMGYDYGKKNSNAYKFQSDQFLCPVCRLMYSAVPAGFAYNLAGNHGIFVNYTGQILNNLRDANNGILYNLTEAFKVTGNVSPWRAFYDTFSQEINKSSQYTLANSQVVNRKDKHYYFSLIPEIAANVLKKAEEIKINGERKVTLLSALNKALIPGYRGIKYFSIYDEIIRRLLSQTNMNSLLNDILLLKISNKQDIYITATQILYVVEINTLLFNEMGVMILDSKLLSKIRRKGMEIAKGYKANPNKAKTLAYQLLQALKIQNQETFMNKLLNCYLYQQKIVPTEFVQQMGKPEEFNQLGYAFVAGLISKEEERGVQDEK</sequence>
<dbReference type="RefSeq" id="WP_056967460.1">
    <property type="nucleotide sequence ID" value="NZ_AYZF01000017.1"/>
</dbReference>
<dbReference type="Proteomes" id="UP000050961">
    <property type="component" value="Unassembled WGS sequence"/>
</dbReference>
<gene>
    <name evidence="2" type="ORF">FD15_GL002135</name>
</gene>
<evidence type="ECO:0000313" key="3">
    <source>
        <dbReference type="Proteomes" id="UP000050961"/>
    </source>
</evidence>
<proteinExistence type="predicted"/>
<dbReference type="STRING" id="1423806.FD15_GL002135"/>
<dbReference type="Pfam" id="PF09706">
    <property type="entry name" value="Cas_CXXC_CXXC"/>
    <property type="match status" value="1"/>
</dbReference>
<comment type="caution">
    <text evidence="2">The sequence shown here is derived from an EMBL/GenBank/DDBJ whole genome shotgun (WGS) entry which is preliminary data.</text>
</comment>
<dbReference type="PATRIC" id="fig|1423806.3.peg.2178"/>
<evidence type="ECO:0000259" key="1">
    <source>
        <dbReference type="Pfam" id="PF09706"/>
    </source>
</evidence>
<dbReference type="AlphaFoldDB" id="A0A0R2DZC6"/>
<dbReference type="eggNOG" id="ENOG502Z80D">
    <property type="taxonomic scope" value="Bacteria"/>
</dbReference>
<protein>
    <recommendedName>
        <fullName evidence="1">CRISPR-associated protein CXXC-CXXC domain-containing protein</fullName>
    </recommendedName>
</protein>
<accession>A0A0R2DZC6</accession>
<dbReference type="InterPro" id="IPR019121">
    <property type="entry name" value="CRISPR-assoc_CXXC-CXXC_dom"/>
</dbReference>
<keyword evidence="3" id="KW-1185">Reference proteome</keyword>